<dbReference type="Pfam" id="PF12441">
    <property type="entry name" value="CopG_antitoxin"/>
    <property type="match status" value="1"/>
</dbReference>
<protein>
    <recommendedName>
        <fullName evidence="3">Antitoxin</fullName>
    </recommendedName>
</protein>
<name>A0A2H0KC24_9BACT</name>
<dbReference type="InterPro" id="IPR022148">
    <property type="entry name" value="CopG_antitoxin"/>
</dbReference>
<comment type="caution">
    <text evidence="1">The sequence shown here is derived from an EMBL/GenBank/DDBJ whole genome shotgun (WGS) entry which is preliminary data.</text>
</comment>
<dbReference type="Proteomes" id="UP000229342">
    <property type="component" value="Unassembled WGS sequence"/>
</dbReference>
<gene>
    <name evidence="1" type="ORF">COV91_02335</name>
</gene>
<dbReference type="InterPro" id="IPR010985">
    <property type="entry name" value="Ribbon_hlx_hlx"/>
</dbReference>
<dbReference type="GO" id="GO:0006355">
    <property type="term" value="P:regulation of DNA-templated transcription"/>
    <property type="evidence" value="ECO:0007669"/>
    <property type="project" value="InterPro"/>
</dbReference>
<reference evidence="1 2" key="1">
    <citation type="submission" date="2017-09" db="EMBL/GenBank/DDBJ databases">
        <title>Depth-based differentiation of microbial function through sediment-hosted aquifers and enrichment of novel symbionts in the deep terrestrial subsurface.</title>
        <authorList>
            <person name="Probst A.J."/>
            <person name="Ladd B."/>
            <person name="Jarett J.K."/>
            <person name="Geller-Mcgrath D.E."/>
            <person name="Sieber C.M."/>
            <person name="Emerson J.B."/>
            <person name="Anantharaman K."/>
            <person name="Thomas B.C."/>
            <person name="Malmstrom R."/>
            <person name="Stieglmeier M."/>
            <person name="Klingl A."/>
            <person name="Woyke T."/>
            <person name="Ryan C.M."/>
            <person name="Banfield J.F."/>
        </authorList>
    </citation>
    <scope>NUCLEOTIDE SEQUENCE [LARGE SCALE GENOMIC DNA]</scope>
    <source>
        <strain evidence="1">CG11_big_fil_rev_8_21_14_0_20_46_11</strain>
    </source>
</reference>
<dbReference type="AlphaFoldDB" id="A0A2H0KC24"/>
<organism evidence="1 2">
    <name type="scientific">Candidatus Taylorbacteria bacterium CG11_big_fil_rev_8_21_14_0_20_46_11</name>
    <dbReference type="NCBI Taxonomy" id="1975025"/>
    <lineage>
        <taxon>Bacteria</taxon>
        <taxon>Candidatus Tayloriibacteriota</taxon>
    </lineage>
</organism>
<dbReference type="SUPFAM" id="SSF47598">
    <property type="entry name" value="Ribbon-helix-helix"/>
    <property type="match status" value="1"/>
</dbReference>
<accession>A0A2H0KC24</accession>
<evidence type="ECO:0008006" key="3">
    <source>
        <dbReference type="Google" id="ProtNLM"/>
    </source>
</evidence>
<proteinExistence type="predicted"/>
<sequence length="86" mass="10009">MKLYELDKEEQELLDAIEASDFKSVPNVKKEITRYVSYARADSKRTKNINIRLSERTLYKLKVKAAEKGLPYQTLVASLLHQYTSK</sequence>
<evidence type="ECO:0000313" key="2">
    <source>
        <dbReference type="Proteomes" id="UP000229342"/>
    </source>
</evidence>
<dbReference type="EMBL" id="PCVG01000029">
    <property type="protein sequence ID" value="PIQ68765.1"/>
    <property type="molecule type" value="Genomic_DNA"/>
</dbReference>
<evidence type="ECO:0000313" key="1">
    <source>
        <dbReference type="EMBL" id="PIQ68765.1"/>
    </source>
</evidence>